<dbReference type="Proteomes" id="UP000238479">
    <property type="component" value="Chromosome 5"/>
</dbReference>
<reference evidence="1 2" key="1">
    <citation type="journal article" date="2018" name="Nat. Genet.">
        <title>The Rosa genome provides new insights in the design of modern roses.</title>
        <authorList>
            <person name="Bendahmane M."/>
        </authorList>
    </citation>
    <scope>NUCLEOTIDE SEQUENCE [LARGE SCALE GENOMIC DNA]</scope>
    <source>
        <strain evidence="2">cv. Old Blush</strain>
    </source>
</reference>
<accession>A0A2P6QDE0</accession>
<gene>
    <name evidence="1" type="ORF">RchiOBHm_Chr5g0043701</name>
</gene>
<sequence length="54" mass="6473">MINHVCCRPNREVEYKSLVEQGKLQHDPNQVAVASQLEYLHGRLEHYEKWRNII</sequence>
<proteinExistence type="predicted"/>
<dbReference type="AlphaFoldDB" id="A0A2P6QDE0"/>
<comment type="caution">
    <text evidence="1">The sequence shown here is derived from an EMBL/GenBank/DDBJ whole genome shotgun (WGS) entry which is preliminary data.</text>
</comment>
<name>A0A2P6QDE0_ROSCH</name>
<organism evidence="1 2">
    <name type="scientific">Rosa chinensis</name>
    <name type="common">China rose</name>
    <dbReference type="NCBI Taxonomy" id="74649"/>
    <lineage>
        <taxon>Eukaryota</taxon>
        <taxon>Viridiplantae</taxon>
        <taxon>Streptophyta</taxon>
        <taxon>Embryophyta</taxon>
        <taxon>Tracheophyta</taxon>
        <taxon>Spermatophyta</taxon>
        <taxon>Magnoliopsida</taxon>
        <taxon>eudicotyledons</taxon>
        <taxon>Gunneridae</taxon>
        <taxon>Pentapetalae</taxon>
        <taxon>rosids</taxon>
        <taxon>fabids</taxon>
        <taxon>Rosales</taxon>
        <taxon>Rosaceae</taxon>
        <taxon>Rosoideae</taxon>
        <taxon>Rosoideae incertae sedis</taxon>
        <taxon>Rosa</taxon>
    </lineage>
</organism>
<dbReference type="Gramene" id="PRQ32195">
    <property type="protein sequence ID" value="PRQ32195"/>
    <property type="gene ID" value="RchiOBHm_Chr5g0043701"/>
</dbReference>
<keyword evidence="2" id="KW-1185">Reference proteome</keyword>
<dbReference type="EMBL" id="PDCK01000043">
    <property type="protein sequence ID" value="PRQ32195.1"/>
    <property type="molecule type" value="Genomic_DNA"/>
</dbReference>
<protein>
    <submittedName>
        <fullName evidence="1">Uncharacterized protein</fullName>
    </submittedName>
</protein>
<evidence type="ECO:0000313" key="1">
    <source>
        <dbReference type="EMBL" id="PRQ32195.1"/>
    </source>
</evidence>
<evidence type="ECO:0000313" key="2">
    <source>
        <dbReference type="Proteomes" id="UP000238479"/>
    </source>
</evidence>